<feature type="domain" description="Response regulatory" evidence="22">
    <location>
        <begin position="1030"/>
        <end position="1146"/>
    </location>
</feature>
<dbReference type="PROSITE" id="PS50113">
    <property type="entry name" value="PAC"/>
    <property type="match status" value="1"/>
</dbReference>
<dbReference type="CDD" id="cd00130">
    <property type="entry name" value="PAS"/>
    <property type="match status" value="2"/>
</dbReference>
<dbReference type="InterPro" id="IPR003661">
    <property type="entry name" value="HisK_dim/P_dom"/>
</dbReference>
<dbReference type="Pfam" id="PF00072">
    <property type="entry name" value="Response_reg"/>
    <property type="match status" value="2"/>
</dbReference>
<dbReference type="CDD" id="cd17546">
    <property type="entry name" value="REC_hyHK_CKI1_RcsC-like"/>
    <property type="match status" value="1"/>
</dbReference>
<evidence type="ECO:0000256" key="15">
    <source>
        <dbReference type="ARBA" id="ARBA00064003"/>
    </source>
</evidence>
<feature type="domain" description="Response regulatory" evidence="22">
    <location>
        <begin position="873"/>
        <end position="994"/>
    </location>
</feature>
<comment type="catalytic activity">
    <reaction evidence="1">
        <text>ATP + protein L-histidine = ADP + protein N-phospho-L-histidine.</text>
        <dbReference type="EC" id="2.7.13.3"/>
    </reaction>
</comment>
<dbReference type="CDD" id="cd16922">
    <property type="entry name" value="HATPase_EvgS-ArcB-TorS-like"/>
    <property type="match status" value="1"/>
</dbReference>
<comment type="subunit">
    <text evidence="15">At low DSF concentrations, interacts with RpfF.</text>
</comment>
<evidence type="ECO:0000256" key="9">
    <source>
        <dbReference type="ARBA" id="ARBA00022741"/>
    </source>
</evidence>
<evidence type="ECO:0000256" key="7">
    <source>
        <dbReference type="ARBA" id="ARBA00022679"/>
    </source>
</evidence>
<dbReference type="Proteomes" id="UP000683139">
    <property type="component" value="Unassembled WGS sequence"/>
</dbReference>
<proteinExistence type="inferred from homology"/>
<feature type="transmembrane region" description="Helical" evidence="20">
    <location>
        <begin position="12"/>
        <end position="30"/>
    </location>
</feature>
<dbReference type="CDD" id="cd18773">
    <property type="entry name" value="PDC1_HK_sensor"/>
    <property type="match status" value="1"/>
</dbReference>
<sequence>MNRLSLRTKGLIIIILISFVPLMIVGLYNYTSMKKDMVETEIDKIRLKQESRSFVLSSWLDTRKAEVLVMSRTNEVRSGDTSAMMEYLEQEQQLNSFQYEEIGFISEDGIATSLRGSSSQQLSWRLPIARSLRGDTVLTDPITLNDSNERLGYISVPVYSMDESNQLIGALYAAYAFPPAAYEQMLQIEGGNLYLYNHSGELLYDHLQTDFTNQQDTVLRTHLKQLAALALTESTGYKQIDVMLHKYILFYQAIENTDWVIMEVKDLGALEKLAAPTLWRMLLVVSAAIVVLAFVFFLYFQTIISRLEAILQVTKQAAAGHFDGGHLNASNKDEIGVLANTVNGMMGRLQIMFDRLDAVINQNKSPVFVMDERYVITYMNQAAEQMLGYSSDEIIGKVTPLMFMDIDEVRVKAEQFSAELGREIQPGVELFLELRKQYNNYDFELTVINREGKRIPVYNRSSSLRDRNGRISGIIAIFNDITEQRRLESSRNHLQMVVESAKDLIASVDKQANIIYMNAAGRSILGLSEDEVKGLSIRSFLPAHLFRQLLRGSLTARKQGFFECEAQFQNISGKFINVSIIIVAYKDTFTGETLYSCISRDITEQLEVQRKLVRATEVAEEANQAKSTFLALMSHEIRTPLNGIIGLSQLMQKTELDQLQKEYVQHMKDSSSMLLSIVNDILDFSKLEAKKIEPDLVVFQLHTVINYLADQLSVFLGGKEQFEFKIEIEPEVPHHMLGDALRLEQVLSNLCVNAIKFTEHGIVALHIAVAAEREDELDIQFTVKDSGIGMSEEQLKHLFKPFRQADSSTTRKYGGTGLGLVISKNLVELLGGRLEVSSKLHIGSTFTFTLPFKKVGYQLPPEPLKTKYELESIVWIVEDHDVMANYWTKLLASCNYNAVRKRSWKKAYFRLMRLGEGAYPSFMIMDMEMNDMYGMETWLDFQRAAASRGIPIIAVTTAYGREELLILEPEQQPAAILTKPVTQKRFKDAVDLVLHAKQRIPVAKQQPDPDKPQQSASENQIAVAHEPQYHVLLAEDNKVNQLVAAEMLKFCNCRVTIASHGLEAVQLIQSNSYDLVLMDIHMPEMDGVEATKVIRAQKKHYDLPIVAVTANVLPSDHESYLLHGMNAVITKPLSIDQLQLVIDRHVSKNKSENRKSLSDARHARETNVELLKQLEALSSIQAMQAIERVNGKVNIYVHMLEQYLHDYALFIPRLKKLYEDKDYAEVTRALHTLKGASSYLGAEEIVELAIEGERIAREEHACKLSAFIDRLEQKLNLLLFEISNIILKN</sequence>
<feature type="domain" description="HPt" evidence="26">
    <location>
        <begin position="1192"/>
        <end position="1289"/>
    </location>
</feature>
<evidence type="ECO:0000256" key="12">
    <source>
        <dbReference type="ARBA" id="ARBA00022989"/>
    </source>
</evidence>
<dbReference type="EC" id="2.7.13.3" evidence="4"/>
<comment type="similarity">
    <text evidence="3">In the N-terminal section; belongs to the phytochrome family.</text>
</comment>
<dbReference type="InterPro" id="IPR004358">
    <property type="entry name" value="Sig_transdc_His_kin-like_C"/>
</dbReference>
<dbReference type="InterPro" id="IPR000700">
    <property type="entry name" value="PAS-assoc_C"/>
</dbReference>
<evidence type="ECO:0000313" key="28">
    <source>
        <dbReference type="Proteomes" id="UP000683139"/>
    </source>
</evidence>
<dbReference type="Pfam" id="PF01627">
    <property type="entry name" value="Hpt"/>
    <property type="match status" value="1"/>
</dbReference>
<dbReference type="Pfam" id="PF00512">
    <property type="entry name" value="HisKA"/>
    <property type="match status" value="1"/>
</dbReference>
<dbReference type="GO" id="GO:0005524">
    <property type="term" value="F:ATP binding"/>
    <property type="evidence" value="ECO:0007669"/>
    <property type="project" value="UniProtKB-KW"/>
</dbReference>
<dbReference type="CDD" id="cd00088">
    <property type="entry name" value="HPT"/>
    <property type="match status" value="1"/>
</dbReference>
<feature type="modified residue" description="4-aspartylphosphate" evidence="19">
    <location>
        <position position="926"/>
    </location>
</feature>
<evidence type="ECO:0000256" key="16">
    <source>
        <dbReference type="ARBA" id="ARBA00068150"/>
    </source>
</evidence>
<keyword evidence="8 20" id="KW-0812">Transmembrane</keyword>
<evidence type="ECO:0000256" key="2">
    <source>
        <dbReference type="ARBA" id="ARBA00004651"/>
    </source>
</evidence>
<dbReference type="PROSITE" id="PS50894">
    <property type="entry name" value="HPT"/>
    <property type="match status" value="1"/>
</dbReference>
<evidence type="ECO:0000256" key="19">
    <source>
        <dbReference type="PROSITE-ProRule" id="PRU00169"/>
    </source>
</evidence>
<evidence type="ECO:0000256" key="13">
    <source>
        <dbReference type="ARBA" id="ARBA00023012"/>
    </source>
</evidence>
<evidence type="ECO:0000256" key="20">
    <source>
        <dbReference type="SAM" id="Phobius"/>
    </source>
</evidence>
<protein>
    <recommendedName>
        <fullName evidence="17">Circadian input-output histidine kinase CikA</fullName>
        <ecNumber evidence="4">2.7.13.3</ecNumber>
    </recommendedName>
    <alternativeName>
        <fullName evidence="16">Sensory/regulatory protein RpfC</fullName>
    </alternativeName>
</protein>
<keyword evidence="5" id="KW-1003">Cell membrane</keyword>
<dbReference type="PANTHER" id="PTHR45339">
    <property type="entry name" value="HYBRID SIGNAL TRANSDUCTION HISTIDINE KINASE J"/>
    <property type="match status" value="1"/>
</dbReference>
<dbReference type="GO" id="GO:0005886">
    <property type="term" value="C:plasma membrane"/>
    <property type="evidence" value="ECO:0007669"/>
    <property type="project" value="UniProtKB-SubCell"/>
</dbReference>
<dbReference type="CDD" id="cd06225">
    <property type="entry name" value="HAMP"/>
    <property type="match status" value="1"/>
</dbReference>
<dbReference type="FunFam" id="3.30.565.10:FF:000010">
    <property type="entry name" value="Sensor histidine kinase RcsC"/>
    <property type="match status" value="1"/>
</dbReference>
<dbReference type="SUPFAM" id="SSF52172">
    <property type="entry name" value="CheY-like"/>
    <property type="match status" value="2"/>
</dbReference>
<evidence type="ECO:0000259" key="21">
    <source>
        <dbReference type="PROSITE" id="PS50109"/>
    </source>
</evidence>
<keyword evidence="10" id="KW-0418">Kinase</keyword>
<dbReference type="Pfam" id="PF00989">
    <property type="entry name" value="PAS"/>
    <property type="match status" value="1"/>
</dbReference>
<feature type="domain" description="PAS" evidence="23">
    <location>
        <begin position="490"/>
        <end position="534"/>
    </location>
</feature>
<evidence type="ECO:0000259" key="22">
    <source>
        <dbReference type="PROSITE" id="PS50110"/>
    </source>
</evidence>
<organism evidence="27 28">
    <name type="scientific">Paenibacillus montaniterrae</name>
    <dbReference type="NCBI Taxonomy" id="429341"/>
    <lineage>
        <taxon>Bacteria</taxon>
        <taxon>Bacillati</taxon>
        <taxon>Bacillota</taxon>
        <taxon>Bacilli</taxon>
        <taxon>Bacillales</taxon>
        <taxon>Paenibacillaceae</taxon>
        <taxon>Paenibacillus</taxon>
    </lineage>
</organism>
<dbReference type="Pfam" id="PF13426">
    <property type="entry name" value="PAS_9"/>
    <property type="match status" value="1"/>
</dbReference>
<reference evidence="27" key="1">
    <citation type="submission" date="2021-03" db="EMBL/GenBank/DDBJ databases">
        <title>Antimicrobial resistance genes in bacteria isolated from Japanese honey, and their potential for conferring macrolide and lincosamide resistance in the American foulbrood pathogen Paenibacillus larvae.</title>
        <authorList>
            <person name="Okamoto M."/>
            <person name="Kumagai M."/>
            <person name="Kanamori H."/>
            <person name="Takamatsu D."/>
        </authorList>
    </citation>
    <scope>NUCLEOTIDE SEQUENCE</scope>
    <source>
        <strain evidence="27">J40TS1</strain>
    </source>
</reference>
<feature type="domain" description="Histidine kinase" evidence="21">
    <location>
        <begin position="632"/>
        <end position="854"/>
    </location>
</feature>
<dbReference type="InterPro" id="IPR036097">
    <property type="entry name" value="HisK_dim/P_sf"/>
</dbReference>
<accession>A0A919YQ28</accession>
<keyword evidence="12 20" id="KW-1133">Transmembrane helix</keyword>
<dbReference type="PROSITE" id="PS50109">
    <property type="entry name" value="HIS_KIN"/>
    <property type="match status" value="1"/>
</dbReference>
<dbReference type="Gene3D" id="6.10.340.10">
    <property type="match status" value="1"/>
</dbReference>
<keyword evidence="9" id="KW-0547">Nucleotide-binding</keyword>
<keyword evidence="6 19" id="KW-0597">Phosphoprotein</keyword>
<dbReference type="SMART" id="SM00448">
    <property type="entry name" value="REC"/>
    <property type="match status" value="2"/>
</dbReference>
<feature type="transmembrane region" description="Helical" evidence="20">
    <location>
        <begin position="281"/>
        <end position="300"/>
    </location>
</feature>
<evidence type="ECO:0000256" key="1">
    <source>
        <dbReference type="ARBA" id="ARBA00000085"/>
    </source>
</evidence>
<keyword evidence="28" id="KW-1185">Reference proteome</keyword>
<evidence type="ECO:0000256" key="11">
    <source>
        <dbReference type="ARBA" id="ARBA00022840"/>
    </source>
</evidence>
<dbReference type="EMBL" id="BOSE01000007">
    <property type="protein sequence ID" value="GIP17968.1"/>
    <property type="molecule type" value="Genomic_DNA"/>
</dbReference>
<dbReference type="GO" id="GO:0000155">
    <property type="term" value="F:phosphorelay sensor kinase activity"/>
    <property type="evidence" value="ECO:0007669"/>
    <property type="project" value="InterPro"/>
</dbReference>
<evidence type="ECO:0000256" key="3">
    <source>
        <dbReference type="ARBA" id="ARBA00006402"/>
    </source>
</evidence>
<keyword evidence="13" id="KW-0902">Two-component regulatory system</keyword>
<feature type="modified residue" description="Phosphohistidine" evidence="18">
    <location>
        <position position="1231"/>
    </location>
</feature>
<feature type="modified residue" description="4-aspartylphosphate" evidence="19">
    <location>
        <position position="1079"/>
    </location>
</feature>
<dbReference type="Gene3D" id="1.10.287.130">
    <property type="match status" value="1"/>
</dbReference>
<feature type="domain" description="PAS" evidence="23">
    <location>
        <begin position="352"/>
        <end position="397"/>
    </location>
</feature>
<dbReference type="SMART" id="SM00073">
    <property type="entry name" value="HPT"/>
    <property type="match status" value="1"/>
</dbReference>
<dbReference type="PROSITE" id="PS50885">
    <property type="entry name" value="HAMP"/>
    <property type="match status" value="1"/>
</dbReference>
<dbReference type="SUPFAM" id="SSF47384">
    <property type="entry name" value="Homodimeric domain of signal transducing histidine kinase"/>
    <property type="match status" value="1"/>
</dbReference>
<evidence type="ECO:0000259" key="24">
    <source>
        <dbReference type="PROSITE" id="PS50113"/>
    </source>
</evidence>
<feature type="domain" description="HAMP" evidence="25">
    <location>
        <begin position="301"/>
        <end position="354"/>
    </location>
</feature>
<dbReference type="InterPro" id="IPR000014">
    <property type="entry name" value="PAS"/>
</dbReference>
<evidence type="ECO:0000259" key="25">
    <source>
        <dbReference type="PROSITE" id="PS50885"/>
    </source>
</evidence>
<dbReference type="RefSeq" id="WP_213517841.1">
    <property type="nucleotide sequence ID" value="NZ_BOSE01000007.1"/>
</dbReference>
<comment type="subcellular location">
    <subcellularLocation>
        <location evidence="2">Cell membrane</location>
        <topology evidence="2">Multi-pass membrane protein</topology>
    </subcellularLocation>
</comment>
<dbReference type="InterPro" id="IPR013767">
    <property type="entry name" value="PAS_fold"/>
</dbReference>
<dbReference type="Gene3D" id="3.30.565.10">
    <property type="entry name" value="Histidine kinase-like ATPase, C-terminal domain"/>
    <property type="match status" value="1"/>
</dbReference>
<dbReference type="InterPro" id="IPR008207">
    <property type="entry name" value="Sig_transdc_His_kin_Hpt_dom"/>
</dbReference>
<evidence type="ECO:0000256" key="18">
    <source>
        <dbReference type="PROSITE-ProRule" id="PRU00110"/>
    </source>
</evidence>
<keyword evidence="7" id="KW-0808">Transferase</keyword>
<dbReference type="SUPFAM" id="SSF47226">
    <property type="entry name" value="Histidine-containing phosphotransfer domain, HPT domain"/>
    <property type="match status" value="1"/>
</dbReference>
<dbReference type="SUPFAM" id="SSF55785">
    <property type="entry name" value="PYP-like sensor domain (PAS domain)"/>
    <property type="match status" value="2"/>
</dbReference>
<dbReference type="InterPro" id="IPR003660">
    <property type="entry name" value="HAMP_dom"/>
</dbReference>
<dbReference type="SMART" id="SM00091">
    <property type="entry name" value="PAS"/>
    <property type="match status" value="2"/>
</dbReference>
<name>A0A919YQ28_9BACL</name>
<comment type="caution">
    <text evidence="27">The sequence shown here is derived from an EMBL/GenBank/DDBJ whole genome shotgun (WGS) entry which is preliminary data.</text>
</comment>
<evidence type="ECO:0000256" key="5">
    <source>
        <dbReference type="ARBA" id="ARBA00022475"/>
    </source>
</evidence>
<dbReference type="SMART" id="SM00388">
    <property type="entry name" value="HisKA"/>
    <property type="match status" value="1"/>
</dbReference>
<dbReference type="SUPFAM" id="SSF158472">
    <property type="entry name" value="HAMP domain-like"/>
    <property type="match status" value="1"/>
</dbReference>
<dbReference type="InterPro" id="IPR003594">
    <property type="entry name" value="HATPase_dom"/>
</dbReference>
<dbReference type="SMART" id="SM00086">
    <property type="entry name" value="PAC"/>
    <property type="match status" value="2"/>
</dbReference>
<dbReference type="InterPro" id="IPR011006">
    <property type="entry name" value="CheY-like_superfamily"/>
</dbReference>
<evidence type="ECO:0000256" key="14">
    <source>
        <dbReference type="ARBA" id="ARBA00023136"/>
    </source>
</evidence>
<dbReference type="SMART" id="SM00387">
    <property type="entry name" value="HATPase_c"/>
    <property type="match status" value="1"/>
</dbReference>
<dbReference type="SUPFAM" id="SSF55874">
    <property type="entry name" value="ATPase domain of HSP90 chaperone/DNA topoisomerase II/histidine kinase"/>
    <property type="match status" value="1"/>
</dbReference>
<evidence type="ECO:0000256" key="6">
    <source>
        <dbReference type="ARBA" id="ARBA00022553"/>
    </source>
</evidence>
<feature type="domain" description="PAC" evidence="24">
    <location>
        <begin position="441"/>
        <end position="493"/>
    </location>
</feature>
<keyword evidence="11" id="KW-0067">ATP-binding</keyword>
<evidence type="ECO:0000313" key="27">
    <source>
        <dbReference type="EMBL" id="GIP17968.1"/>
    </source>
</evidence>
<dbReference type="GO" id="GO:0006355">
    <property type="term" value="P:regulation of DNA-templated transcription"/>
    <property type="evidence" value="ECO:0007669"/>
    <property type="project" value="InterPro"/>
</dbReference>
<dbReference type="InterPro" id="IPR001610">
    <property type="entry name" value="PAC"/>
</dbReference>
<dbReference type="InterPro" id="IPR035965">
    <property type="entry name" value="PAS-like_dom_sf"/>
</dbReference>
<dbReference type="InterPro" id="IPR005467">
    <property type="entry name" value="His_kinase_dom"/>
</dbReference>
<dbReference type="NCBIfam" id="TIGR00229">
    <property type="entry name" value="sensory_box"/>
    <property type="match status" value="2"/>
</dbReference>
<evidence type="ECO:0000256" key="4">
    <source>
        <dbReference type="ARBA" id="ARBA00012438"/>
    </source>
</evidence>
<evidence type="ECO:0000259" key="23">
    <source>
        <dbReference type="PROSITE" id="PS50112"/>
    </source>
</evidence>
<dbReference type="PRINTS" id="PR00344">
    <property type="entry name" value="BCTRLSENSOR"/>
</dbReference>
<dbReference type="CDD" id="cd00082">
    <property type="entry name" value="HisKA"/>
    <property type="match status" value="1"/>
</dbReference>
<dbReference type="Gene3D" id="1.20.120.160">
    <property type="entry name" value="HPT domain"/>
    <property type="match status" value="1"/>
</dbReference>
<dbReference type="PANTHER" id="PTHR45339:SF1">
    <property type="entry name" value="HYBRID SIGNAL TRANSDUCTION HISTIDINE KINASE J"/>
    <property type="match status" value="1"/>
</dbReference>
<evidence type="ECO:0000259" key="26">
    <source>
        <dbReference type="PROSITE" id="PS50894"/>
    </source>
</evidence>
<evidence type="ECO:0000256" key="8">
    <source>
        <dbReference type="ARBA" id="ARBA00022692"/>
    </source>
</evidence>
<keyword evidence="14 20" id="KW-0472">Membrane</keyword>
<dbReference type="InterPro" id="IPR036890">
    <property type="entry name" value="HATPase_C_sf"/>
</dbReference>
<dbReference type="PROSITE" id="PS50110">
    <property type="entry name" value="RESPONSE_REGULATORY"/>
    <property type="match status" value="2"/>
</dbReference>
<dbReference type="InterPro" id="IPR001789">
    <property type="entry name" value="Sig_transdc_resp-reg_receiver"/>
</dbReference>
<evidence type="ECO:0000256" key="10">
    <source>
        <dbReference type="ARBA" id="ARBA00022777"/>
    </source>
</evidence>
<dbReference type="Gene3D" id="3.40.50.2300">
    <property type="match status" value="2"/>
</dbReference>
<gene>
    <name evidence="27" type="ORF">J40TS1_36100</name>
</gene>
<evidence type="ECO:0000256" key="17">
    <source>
        <dbReference type="ARBA" id="ARBA00074306"/>
    </source>
</evidence>
<dbReference type="Pfam" id="PF02518">
    <property type="entry name" value="HATPase_c"/>
    <property type="match status" value="1"/>
</dbReference>
<dbReference type="InterPro" id="IPR036641">
    <property type="entry name" value="HPT_dom_sf"/>
</dbReference>
<dbReference type="Gene3D" id="3.30.450.20">
    <property type="entry name" value="PAS domain"/>
    <property type="match status" value="2"/>
</dbReference>
<dbReference type="FunFam" id="1.10.287.130:FF:000002">
    <property type="entry name" value="Two-component osmosensing histidine kinase"/>
    <property type="match status" value="1"/>
</dbReference>
<dbReference type="PROSITE" id="PS50112">
    <property type="entry name" value="PAS"/>
    <property type="match status" value="2"/>
</dbReference>